<dbReference type="EMBL" id="JABFTP020000124">
    <property type="protein sequence ID" value="KAL3279142.1"/>
    <property type="molecule type" value="Genomic_DNA"/>
</dbReference>
<protein>
    <recommendedName>
        <fullName evidence="3">Ycf1</fullName>
    </recommendedName>
</protein>
<proteinExistence type="predicted"/>
<name>A0ABD2NKB1_9CUCU</name>
<accession>A0ABD2NKB1</accession>
<evidence type="ECO:0008006" key="3">
    <source>
        <dbReference type="Google" id="ProtNLM"/>
    </source>
</evidence>
<feature type="non-terminal residue" evidence="1">
    <location>
        <position position="169"/>
    </location>
</feature>
<dbReference type="Proteomes" id="UP001516400">
    <property type="component" value="Unassembled WGS sequence"/>
</dbReference>
<organism evidence="1 2">
    <name type="scientific">Cryptolaemus montrouzieri</name>
    <dbReference type="NCBI Taxonomy" id="559131"/>
    <lineage>
        <taxon>Eukaryota</taxon>
        <taxon>Metazoa</taxon>
        <taxon>Ecdysozoa</taxon>
        <taxon>Arthropoda</taxon>
        <taxon>Hexapoda</taxon>
        <taxon>Insecta</taxon>
        <taxon>Pterygota</taxon>
        <taxon>Neoptera</taxon>
        <taxon>Endopterygota</taxon>
        <taxon>Coleoptera</taxon>
        <taxon>Polyphaga</taxon>
        <taxon>Cucujiformia</taxon>
        <taxon>Coccinelloidea</taxon>
        <taxon>Coccinellidae</taxon>
        <taxon>Scymninae</taxon>
        <taxon>Scymnini</taxon>
        <taxon>Cryptolaemus</taxon>
    </lineage>
</organism>
<gene>
    <name evidence="1" type="ORF">HHI36_016656</name>
</gene>
<feature type="non-terminal residue" evidence="1">
    <location>
        <position position="1"/>
    </location>
</feature>
<sequence length="169" mass="19702">SSTEISFLISCPEKTAREERTHDNRWFNNNLKDLRDNLRLVSDLHDKYKNEPFKNLRRRFRVLYRVELKRAKVAYNDKLISESSNKSKTLLNIVNNKRNKNSNSFHNTLSPQKFNDYFVSIPLQIPNSLGNCTGDPAATFRRDIPSDAKLDFSEVTFNKVRDIAHNLNG</sequence>
<keyword evidence="2" id="KW-1185">Reference proteome</keyword>
<evidence type="ECO:0000313" key="2">
    <source>
        <dbReference type="Proteomes" id="UP001516400"/>
    </source>
</evidence>
<comment type="caution">
    <text evidence="1">The sequence shown here is derived from an EMBL/GenBank/DDBJ whole genome shotgun (WGS) entry which is preliminary data.</text>
</comment>
<evidence type="ECO:0000313" key="1">
    <source>
        <dbReference type="EMBL" id="KAL3279142.1"/>
    </source>
</evidence>
<reference evidence="1 2" key="1">
    <citation type="journal article" date="2021" name="BMC Biol.">
        <title>Horizontally acquired antibacterial genes associated with adaptive radiation of ladybird beetles.</title>
        <authorList>
            <person name="Li H.S."/>
            <person name="Tang X.F."/>
            <person name="Huang Y.H."/>
            <person name="Xu Z.Y."/>
            <person name="Chen M.L."/>
            <person name="Du X.Y."/>
            <person name="Qiu B.Y."/>
            <person name="Chen P.T."/>
            <person name="Zhang W."/>
            <person name="Slipinski A."/>
            <person name="Escalona H.E."/>
            <person name="Waterhouse R.M."/>
            <person name="Zwick A."/>
            <person name="Pang H."/>
        </authorList>
    </citation>
    <scope>NUCLEOTIDE SEQUENCE [LARGE SCALE GENOMIC DNA]</scope>
    <source>
        <strain evidence="1">SYSU2018</strain>
    </source>
</reference>
<dbReference type="AlphaFoldDB" id="A0ABD2NKB1"/>